<protein>
    <submittedName>
        <fullName evidence="1">Uncharacterized protein</fullName>
    </submittedName>
</protein>
<name>A0A3B1ACK3_9ZZZZ</name>
<accession>A0A3B1ACK3</accession>
<dbReference type="EMBL" id="UOFS01000039">
    <property type="protein sequence ID" value="VAW99350.1"/>
    <property type="molecule type" value="Genomic_DNA"/>
</dbReference>
<gene>
    <name evidence="1" type="ORF">MNBD_GAMMA22-1505</name>
</gene>
<organism evidence="1">
    <name type="scientific">hydrothermal vent metagenome</name>
    <dbReference type="NCBI Taxonomy" id="652676"/>
    <lineage>
        <taxon>unclassified sequences</taxon>
        <taxon>metagenomes</taxon>
        <taxon>ecological metagenomes</taxon>
    </lineage>
</organism>
<sequence length="77" mass="7867">MLTHINIFLINTAFVLNLFAFSTTLALAADITPPIVTPPAAVTIEATSLTDVTLGTGTATDNVDGALIPTVDNLGAI</sequence>
<evidence type="ECO:0000313" key="1">
    <source>
        <dbReference type="EMBL" id="VAW99350.1"/>
    </source>
</evidence>
<proteinExistence type="predicted"/>
<reference evidence="1" key="1">
    <citation type="submission" date="2018-06" db="EMBL/GenBank/DDBJ databases">
        <authorList>
            <person name="Zhirakovskaya E."/>
        </authorList>
    </citation>
    <scope>NUCLEOTIDE SEQUENCE</scope>
</reference>
<dbReference type="AlphaFoldDB" id="A0A3B1ACK3"/>